<dbReference type="Gene3D" id="1.10.287.70">
    <property type="match status" value="1"/>
</dbReference>
<dbReference type="GO" id="GO:0001508">
    <property type="term" value="P:action potential"/>
    <property type="evidence" value="ECO:0007669"/>
    <property type="project" value="TreeGrafter"/>
</dbReference>
<feature type="transmembrane region" description="Helical" evidence="13">
    <location>
        <begin position="448"/>
        <end position="470"/>
    </location>
</feature>
<keyword evidence="2" id="KW-0813">Transport</keyword>
<dbReference type="CDD" id="cd00051">
    <property type="entry name" value="EFh"/>
    <property type="match status" value="1"/>
</dbReference>
<evidence type="ECO:0000256" key="13">
    <source>
        <dbReference type="SAM" id="Phobius"/>
    </source>
</evidence>
<keyword evidence="12" id="KW-0407">Ion channel</keyword>
<dbReference type="SUPFAM" id="SSF47473">
    <property type="entry name" value="EF-hand"/>
    <property type="match status" value="1"/>
</dbReference>
<dbReference type="PROSITE" id="PS50222">
    <property type="entry name" value="EF_HAND_2"/>
    <property type="match status" value="2"/>
</dbReference>
<dbReference type="PANTHER" id="PTHR11537:SF254">
    <property type="entry name" value="POTASSIUM VOLTAGE-GATED CHANNEL PROTEIN SHAB"/>
    <property type="match status" value="1"/>
</dbReference>
<evidence type="ECO:0000256" key="10">
    <source>
        <dbReference type="ARBA" id="ARBA00023065"/>
    </source>
</evidence>
<evidence type="ECO:0000313" key="16">
    <source>
        <dbReference type="Proteomes" id="UP000626109"/>
    </source>
</evidence>
<evidence type="ECO:0000256" key="1">
    <source>
        <dbReference type="ARBA" id="ARBA00004141"/>
    </source>
</evidence>
<protein>
    <recommendedName>
        <fullName evidence="14">EF-hand domain-containing protein</fullName>
    </recommendedName>
</protein>
<feature type="transmembrane region" description="Helical" evidence="13">
    <location>
        <begin position="417"/>
        <end position="436"/>
    </location>
</feature>
<feature type="transmembrane region" description="Helical" evidence="13">
    <location>
        <begin position="303"/>
        <end position="320"/>
    </location>
</feature>
<keyword evidence="11 13" id="KW-0472">Membrane</keyword>
<evidence type="ECO:0000256" key="3">
    <source>
        <dbReference type="ARBA" id="ARBA00022538"/>
    </source>
</evidence>
<dbReference type="InterPro" id="IPR027359">
    <property type="entry name" value="Volt_channel_dom_sf"/>
</dbReference>
<accession>A0A813JFY3</accession>
<evidence type="ECO:0000256" key="5">
    <source>
        <dbReference type="ARBA" id="ARBA00022826"/>
    </source>
</evidence>
<gene>
    <name evidence="15" type="ORF">PGLA2088_LOCUS18786</name>
</gene>
<dbReference type="Gene3D" id="1.20.120.350">
    <property type="entry name" value="Voltage-gated potassium channels. Chain C"/>
    <property type="match status" value="1"/>
</dbReference>
<dbReference type="InterPro" id="IPR002048">
    <property type="entry name" value="EF_hand_dom"/>
</dbReference>
<dbReference type="GO" id="GO:0005509">
    <property type="term" value="F:calcium ion binding"/>
    <property type="evidence" value="ECO:0007669"/>
    <property type="project" value="InterPro"/>
</dbReference>
<proteinExistence type="predicted"/>
<keyword evidence="5" id="KW-0631">Potassium channel</keyword>
<evidence type="ECO:0000256" key="2">
    <source>
        <dbReference type="ARBA" id="ARBA00022448"/>
    </source>
</evidence>
<dbReference type="SMART" id="SM00054">
    <property type="entry name" value="EFh"/>
    <property type="match status" value="2"/>
</dbReference>
<dbReference type="PANTHER" id="PTHR11537">
    <property type="entry name" value="VOLTAGE-GATED POTASSIUM CHANNEL"/>
    <property type="match status" value="1"/>
</dbReference>
<dbReference type="Gene3D" id="1.10.238.10">
    <property type="entry name" value="EF-hand"/>
    <property type="match status" value="1"/>
</dbReference>
<feature type="transmembrane region" description="Helical" evidence="13">
    <location>
        <begin position="242"/>
        <end position="264"/>
    </location>
</feature>
<dbReference type="SUPFAM" id="SSF81324">
    <property type="entry name" value="Voltage-gated potassium channels"/>
    <property type="match status" value="1"/>
</dbReference>
<keyword evidence="8" id="KW-0630">Potassium</keyword>
<sequence>MRKGGASSPCRGSRLCSFRTPLLSAASHEPWDNTSRRPVGCLGESSDLQALRRELLASVSAQQLELQKAVDQQYQVLLTAIEECLPSQFKDSFAEDTQFHTDATGPCPKDSDPALELDYSPPASSIVSPIFLPPAFKRISGENGHVSDPFADNDIHRVEAMEEAATDSAGLFAYHDDVTSQSDPAEEVGLSQRQTFGMQAFQAGLNAVLDTKSQARALESMHAVFYFLEQPDGGLANRVFSIFYSCLIIISVCGPILSTTSMAIDSRAQLQDMDVFFTTLFTIELAIKISCCPRRCAFLKSTYTFLDFFVVFAGYIHIIWRDSNNKWVELIATQVPILRLLKITRHSTGWRLLVQSIKQCLAPLLVPLYLMMLMVVFSGSLHFWIDGHFACGAELDEGKPVTCEAGTTPAFASMPEAMWFVLVTMTTVGYGDIVPHTNAGRALASMQIVAGICYMAMPLSIIGGIFMQVWSHRHRLLLQDKLGASGARLEDVKRIFESFDLDRSGAVDFNEFLPLIRGLNLGLSERTIREIFHDIDVDNSLSIRFEELADYLMFEV</sequence>
<dbReference type="InterPro" id="IPR011992">
    <property type="entry name" value="EF-hand-dom_pair"/>
</dbReference>
<dbReference type="InterPro" id="IPR005821">
    <property type="entry name" value="Ion_trans_dom"/>
</dbReference>
<evidence type="ECO:0000256" key="4">
    <source>
        <dbReference type="ARBA" id="ARBA00022692"/>
    </source>
</evidence>
<dbReference type="Proteomes" id="UP000626109">
    <property type="component" value="Unassembled WGS sequence"/>
</dbReference>
<dbReference type="InterPro" id="IPR018247">
    <property type="entry name" value="EF_Hand_1_Ca_BS"/>
</dbReference>
<dbReference type="PRINTS" id="PR00169">
    <property type="entry name" value="KCHANNEL"/>
</dbReference>
<keyword evidence="6" id="KW-0106">Calcium</keyword>
<dbReference type="Pfam" id="PF00520">
    <property type="entry name" value="Ion_trans"/>
    <property type="match status" value="1"/>
</dbReference>
<dbReference type="AlphaFoldDB" id="A0A813JFY3"/>
<keyword evidence="9 13" id="KW-1133">Transmembrane helix</keyword>
<dbReference type="EMBL" id="CAJNNW010024751">
    <property type="protein sequence ID" value="CAE8674041.1"/>
    <property type="molecule type" value="Genomic_DNA"/>
</dbReference>
<organism evidence="15 16">
    <name type="scientific">Polarella glacialis</name>
    <name type="common">Dinoflagellate</name>
    <dbReference type="NCBI Taxonomy" id="89957"/>
    <lineage>
        <taxon>Eukaryota</taxon>
        <taxon>Sar</taxon>
        <taxon>Alveolata</taxon>
        <taxon>Dinophyceae</taxon>
        <taxon>Suessiales</taxon>
        <taxon>Suessiaceae</taxon>
        <taxon>Polarella</taxon>
    </lineage>
</organism>
<evidence type="ECO:0000313" key="15">
    <source>
        <dbReference type="EMBL" id="CAE8674041.1"/>
    </source>
</evidence>
<evidence type="ECO:0000256" key="6">
    <source>
        <dbReference type="ARBA" id="ARBA00022837"/>
    </source>
</evidence>
<feature type="domain" description="EF-hand" evidence="14">
    <location>
        <begin position="523"/>
        <end position="556"/>
    </location>
</feature>
<evidence type="ECO:0000259" key="14">
    <source>
        <dbReference type="PROSITE" id="PS50222"/>
    </source>
</evidence>
<dbReference type="Pfam" id="PF13499">
    <property type="entry name" value="EF-hand_7"/>
    <property type="match status" value="1"/>
</dbReference>
<evidence type="ECO:0000256" key="9">
    <source>
        <dbReference type="ARBA" id="ARBA00022989"/>
    </source>
</evidence>
<keyword evidence="4 13" id="KW-0812">Transmembrane</keyword>
<keyword evidence="3" id="KW-0633">Potassium transport</keyword>
<evidence type="ECO:0000256" key="8">
    <source>
        <dbReference type="ARBA" id="ARBA00022958"/>
    </source>
</evidence>
<keyword evidence="7" id="KW-0851">Voltage-gated channel</keyword>
<reference evidence="15" key="1">
    <citation type="submission" date="2021-02" db="EMBL/GenBank/DDBJ databases">
        <authorList>
            <person name="Dougan E. K."/>
            <person name="Rhodes N."/>
            <person name="Thang M."/>
            <person name="Chan C."/>
        </authorList>
    </citation>
    <scope>NUCLEOTIDE SEQUENCE</scope>
</reference>
<dbReference type="GO" id="GO:0008076">
    <property type="term" value="C:voltage-gated potassium channel complex"/>
    <property type="evidence" value="ECO:0007669"/>
    <property type="project" value="InterPro"/>
</dbReference>
<comment type="caution">
    <text evidence="15">The sequence shown here is derived from an EMBL/GenBank/DDBJ whole genome shotgun (WGS) entry which is preliminary data.</text>
</comment>
<dbReference type="PROSITE" id="PS00018">
    <property type="entry name" value="EF_HAND_1"/>
    <property type="match status" value="1"/>
</dbReference>
<dbReference type="GO" id="GO:0005249">
    <property type="term" value="F:voltage-gated potassium channel activity"/>
    <property type="evidence" value="ECO:0007669"/>
    <property type="project" value="InterPro"/>
</dbReference>
<name>A0A813JFY3_POLGL</name>
<evidence type="ECO:0000256" key="12">
    <source>
        <dbReference type="ARBA" id="ARBA00023303"/>
    </source>
</evidence>
<evidence type="ECO:0000256" key="11">
    <source>
        <dbReference type="ARBA" id="ARBA00023136"/>
    </source>
</evidence>
<feature type="domain" description="EF-hand" evidence="14">
    <location>
        <begin position="487"/>
        <end position="522"/>
    </location>
</feature>
<comment type="subcellular location">
    <subcellularLocation>
        <location evidence="1">Membrane</location>
        <topology evidence="1">Multi-pass membrane protein</topology>
    </subcellularLocation>
</comment>
<evidence type="ECO:0000256" key="7">
    <source>
        <dbReference type="ARBA" id="ARBA00022882"/>
    </source>
</evidence>
<keyword evidence="10" id="KW-0406">Ion transport</keyword>
<feature type="transmembrane region" description="Helical" evidence="13">
    <location>
        <begin position="364"/>
        <end position="385"/>
    </location>
</feature>
<dbReference type="InterPro" id="IPR028325">
    <property type="entry name" value="VG_K_chnl"/>
</dbReference>